<keyword evidence="2" id="KW-1185">Reference proteome</keyword>
<sequence>MTGAFRTYQPTITRPITDDDLQTPEAQLAFALGPAIRWQLWFFFPANADGFGGLAMPCDDLPRRAPADAADSLFTVIDGVAQHTGATELILALERRGGPDPGRLDREWMLAAATAADRAAVRLRAVLISHTRGVREHAPPAPTLPGL</sequence>
<gene>
    <name evidence="1" type="ORF">NNL39_00175</name>
</gene>
<name>A0ABY5FWA2_9MICO</name>
<proteinExistence type="predicted"/>
<accession>A0ABY5FWA2</accession>
<organism evidence="1 2">
    <name type="scientific">Microcella humidisoli</name>
    <dbReference type="NCBI Taxonomy" id="2963406"/>
    <lineage>
        <taxon>Bacteria</taxon>
        <taxon>Bacillati</taxon>
        <taxon>Actinomycetota</taxon>
        <taxon>Actinomycetes</taxon>
        <taxon>Micrococcales</taxon>
        <taxon>Microbacteriaceae</taxon>
        <taxon>Microcella</taxon>
    </lineage>
</organism>
<protein>
    <submittedName>
        <fullName evidence="1">Uncharacterized protein</fullName>
    </submittedName>
</protein>
<dbReference type="EMBL" id="CP101497">
    <property type="protein sequence ID" value="UTT62575.1"/>
    <property type="molecule type" value="Genomic_DNA"/>
</dbReference>
<dbReference type="RefSeq" id="WP_255159708.1">
    <property type="nucleotide sequence ID" value="NZ_CP101497.1"/>
</dbReference>
<evidence type="ECO:0000313" key="2">
    <source>
        <dbReference type="Proteomes" id="UP001060039"/>
    </source>
</evidence>
<reference evidence="1" key="1">
    <citation type="submission" date="2022-07" db="EMBL/GenBank/DDBJ databases">
        <title>Taxonomic analysis of Microcella humidisoli nov. sp., isolated from riverside soil.</title>
        <authorList>
            <person name="Molina K.M."/>
            <person name="Kim S.B."/>
        </authorList>
    </citation>
    <scope>NUCLEOTIDE SEQUENCE</scope>
    <source>
        <strain evidence="1">MMS21-STM10</strain>
    </source>
</reference>
<evidence type="ECO:0000313" key="1">
    <source>
        <dbReference type="EMBL" id="UTT62575.1"/>
    </source>
</evidence>
<dbReference type="Proteomes" id="UP001060039">
    <property type="component" value="Chromosome"/>
</dbReference>